<keyword evidence="4" id="KW-0238">DNA-binding</keyword>
<organism evidence="6 8">
    <name type="scientific">Sinanodonta woodiana</name>
    <name type="common">Chinese pond mussel</name>
    <name type="synonym">Anodonta woodiana</name>
    <dbReference type="NCBI Taxonomy" id="1069815"/>
    <lineage>
        <taxon>Eukaryota</taxon>
        <taxon>Metazoa</taxon>
        <taxon>Spiralia</taxon>
        <taxon>Lophotrochozoa</taxon>
        <taxon>Mollusca</taxon>
        <taxon>Bivalvia</taxon>
        <taxon>Autobranchia</taxon>
        <taxon>Heteroconchia</taxon>
        <taxon>Palaeoheterodonta</taxon>
        <taxon>Unionida</taxon>
        <taxon>Unionoidea</taxon>
        <taxon>Unionidae</taxon>
        <taxon>Unioninae</taxon>
        <taxon>Sinanodonta</taxon>
    </lineage>
</organism>
<evidence type="ECO:0000256" key="4">
    <source>
        <dbReference type="ARBA" id="ARBA00023125"/>
    </source>
</evidence>
<gene>
    <name evidence="6" type="ORF">ACJMK2_029846</name>
    <name evidence="7" type="ORF">ACJMK2_029923</name>
</gene>
<proteinExistence type="predicted"/>
<name>A0ABD3XF43_SINWO</name>
<dbReference type="InterPro" id="IPR006612">
    <property type="entry name" value="THAP_Znf"/>
</dbReference>
<dbReference type="EMBL" id="JBJQND010000003">
    <property type="protein sequence ID" value="KAL3883598.1"/>
    <property type="molecule type" value="Genomic_DNA"/>
</dbReference>
<evidence type="ECO:0000256" key="2">
    <source>
        <dbReference type="ARBA" id="ARBA00022771"/>
    </source>
</evidence>
<evidence type="ECO:0000313" key="8">
    <source>
        <dbReference type="Proteomes" id="UP001634394"/>
    </source>
</evidence>
<dbReference type="PANTHER" id="PTHR23080:SF144">
    <property type="entry name" value="SPINDLE AND KINETOCHORE ASSOCIATED COMPLEX SUBUNIT 3"/>
    <property type="match status" value="1"/>
</dbReference>
<dbReference type="SMART" id="SM00980">
    <property type="entry name" value="THAP"/>
    <property type="match status" value="1"/>
</dbReference>
<sequence length="207" mass="23614">MVNFCAVFGCENRADQQTLQLSEERRRMWLSKIGRSDIKISNFPYTRVCSDHFVSGKPADLYDKLNIDWAPTLNLGHVKVLPSPSAATDIYNRVLGRVKKRKRHDAAETLSSLQDVLVDDQTCLTEESVDHNTREIQTDLNGHNLEQIQQELRRLTIENMELKSEIASRKMTAESLEGDDDKVNYLTGLSTHLILMKVFSLISSYLT</sequence>
<evidence type="ECO:0000256" key="1">
    <source>
        <dbReference type="ARBA" id="ARBA00022723"/>
    </source>
</evidence>
<evidence type="ECO:0000259" key="5">
    <source>
        <dbReference type="SMART" id="SM00980"/>
    </source>
</evidence>
<feature type="domain" description="THAP-type" evidence="5">
    <location>
        <begin position="3"/>
        <end position="80"/>
    </location>
</feature>
<keyword evidence="3" id="KW-0862">Zinc</keyword>
<evidence type="ECO:0000313" key="6">
    <source>
        <dbReference type="EMBL" id="KAL3883598.1"/>
    </source>
</evidence>
<evidence type="ECO:0000313" key="7">
    <source>
        <dbReference type="EMBL" id="KAL3883685.1"/>
    </source>
</evidence>
<dbReference type="PANTHER" id="PTHR23080">
    <property type="entry name" value="THAP DOMAIN PROTEIN"/>
    <property type="match status" value="1"/>
</dbReference>
<protein>
    <recommendedName>
        <fullName evidence="5">THAP-type domain-containing protein</fullName>
    </recommendedName>
</protein>
<keyword evidence="1" id="KW-0479">Metal-binding</keyword>
<dbReference type="Pfam" id="PF05485">
    <property type="entry name" value="THAP"/>
    <property type="match status" value="1"/>
</dbReference>
<dbReference type="SUPFAM" id="SSF57716">
    <property type="entry name" value="Glucocorticoid receptor-like (DNA-binding domain)"/>
    <property type="match status" value="1"/>
</dbReference>
<dbReference type="EMBL" id="JBJQND010000003">
    <property type="protein sequence ID" value="KAL3883685.1"/>
    <property type="molecule type" value="Genomic_DNA"/>
</dbReference>
<reference evidence="6 8" key="1">
    <citation type="submission" date="2024-11" db="EMBL/GenBank/DDBJ databases">
        <title>Chromosome-level genome assembly of the freshwater bivalve Anodonta woodiana.</title>
        <authorList>
            <person name="Chen X."/>
        </authorList>
    </citation>
    <scope>NUCLEOTIDE SEQUENCE [LARGE SCALE GENOMIC DNA]</scope>
    <source>
        <strain evidence="6">MN2024</strain>
        <tissue evidence="6">Gills</tissue>
    </source>
</reference>
<evidence type="ECO:0000256" key="3">
    <source>
        <dbReference type="ARBA" id="ARBA00022833"/>
    </source>
</evidence>
<dbReference type="GO" id="GO:0003677">
    <property type="term" value="F:DNA binding"/>
    <property type="evidence" value="ECO:0007669"/>
    <property type="project" value="UniProtKB-KW"/>
</dbReference>
<dbReference type="Proteomes" id="UP001634394">
    <property type="component" value="Unassembled WGS sequence"/>
</dbReference>
<dbReference type="AlphaFoldDB" id="A0ABD3XF43"/>
<keyword evidence="8" id="KW-1185">Reference proteome</keyword>
<comment type="caution">
    <text evidence="6">The sequence shown here is derived from an EMBL/GenBank/DDBJ whole genome shotgun (WGS) entry which is preliminary data.</text>
</comment>
<accession>A0ABD3XF43</accession>
<keyword evidence="2" id="KW-0863">Zinc-finger</keyword>
<dbReference type="GO" id="GO:0008270">
    <property type="term" value="F:zinc ion binding"/>
    <property type="evidence" value="ECO:0007669"/>
    <property type="project" value="UniProtKB-KW"/>
</dbReference>